<feature type="compositionally biased region" description="Basic residues" evidence="18">
    <location>
        <begin position="223"/>
        <end position="233"/>
    </location>
</feature>
<dbReference type="PANTHER" id="PTHR32361">
    <property type="entry name" value="FERRIC/CUPRIC REDUCTASE TRANSMEMBRANE COMPONENT"/>
    <property type="match status" value="1"/>
</dbReference>
<evidence type="ECO:0000256" key="14">
    <source>
        <dbReference type="ARBA" id="ARBA00022989"/>
    </source>
</evidence>
<evidence type="ECO:0000256" key="15">
    <source>
        <dbReference type="ARBA" id="ARBA00023065"/>
    </source>
</evidence>
<dbReference type="GO" id="GO:0006879">
    <property type="term" value="P:intracellular iron ion homeostasis"/>
    <property type="evidence" value="ECO:0007669"/>
    <property type="project" value="TreeGrafter"/>
</dbReference>
<evidence type="ECO:0000256" key="11">
    <source>
        <dbReference type="ARBA" id="ARBA00022771"/>
    </source>
</evidence>
<dbReference type="SUPFAM" id="SSF63380">
    <property type="entry name" value="Riboflavin synthase domain-like"/>
    <property type="match status" value="1"/>
</dbReference>
<feature type="transmembrane region" description="Helical" evidence="19">
    <location>
        <begin position="1191"/>
        <end position="1210"/>
    </location>
</feature>
<dbReference type="InterPro" id="IPR013130">
    <property type="entry name" value="Fe3_Rdtase_TM_dom"/>
</dbReference>
<evidence type="ECO:0000256" key="2">
    <source>
        <dbReference type="ARBA" id="ARBA00004651"/>
    </source>
</evidence>
<evidence type="ECO:0000256" key="17">
    <source>
        <dbReference type="ARBA" id="ARBA00048483"/>
    </source>
</evidence>
<feature type="region of interest" description="Disordered" evidence="18">
    <location>
        <begin position="1"/>
        <end position="156"/>
    </location>
</feature>
<comment type="function">
    <text evidence="1">Negative regulator of transcription elongation.</text>
</comment>
<dbReference type="GeneID" id="43582547"/>
<dbReference type="GO" id="GO:0006826">
    <property type="term" value="P:iron ion transport"/>
    <property type="evidence" value="ECO:0007669"/>
    <property type="project" value="TreeGrafter"/>
</dbReference>
<dbReference type="PROSITE" id="PS51321">
    <property type="entry name" value="TFIIS_CENTRAL"/>
    <property type="match status" value="1"/>
</dbReference>
<dbReference type="Gene3D" id="3.40.50.80">
    <property type="entry name" value="Nucleotide-binding domain of ferredoxin-NADP reductase (FNR) module"/>
    <property type="match status" value="1"/>
</dbReference>
<evidence type="ECO:0000256" key="16">
    <source>
        <dbReference type="ARBA" id="ARBA00023136"/>
    </source>
</evidence>
<dbReference type="InterPro" id="IPR003618">
    <property type="entry name" value="TFIIS_cen_dom"/>
</dbReference>
<keyword evidence="6" id="KW-0813">Transport</keyword>
<dbReference type="GO" id="GO:0052851">
    <property type="term" value="F:ferric-chelate reductase (NADPH) activity"/>
    <property type="evidence" value="ECO:0007669"/>
    <property type="project" value="UniProtKB-EC"/>
</dbReference>
<feature type="transmembrane region" description="Helical" evidence="19">
    <location>
        <begin position="1158"/>
        <end position="1179"/>
    </location>
</feature>
<feature type="compositionally biased region" description="Polar residues" evidence="18">
    <location>
        <begin position="581"/>
        <end position="593"/>
    </location>
</feature>
<dbReference type="EC" id="1.16.1.9" evidence="4"/>
<evidence type="ECO:0000313" key="22">
    <source>
        <dbReference type="EMBL" id="VVT53751.1"/>
    </source>
</evidence>
<dbReference type="SFLD" id="SFLDG01168">
    <property type="entry name" value="Ferric_reductase_subgroup_(FRE"/>
    <property type="match status" value="1"/>
</dbReference>
<dbReference type="PANTHER" id="PTHR32361:SF28">
    <property type="entry name" value="FRP1P"/>
    <property type="match status" value="1"/>
</dbReference>
<dbReference type="RefSeq" id="XP_031854338.1">
    <property type="nucleotide sequence ID" value="XM_031998447.1"/>
</dbReference>
<comment type="similarity">
    <text evidence="3">Belongs to the BYE1 family.</text>
</comment>
<keyword evidence="15" id="KW-0406">Ion transport</keyword>
<feature type="compositionally biased region" description="Basic and acidic residues" evidence="18">
    <location>
        <begin position="323"/>
        <end position="332"/>
    </location>
</feature>
<feature type="transmembrane region" description="Helical" evidence="19">
    <location>
        <begin position="1058"/>
        <end position="1080"/>
    </location>
</feature>
<feature type="compositionally biased region" description="Basic and acidic residues" evidence="18">
    <location>
        <begin position="294"/>
        <end position="304"/>
    </location>
</feature>
<name>A0A5E8BRQ4_9ASCO</name>
<keyword evidence="13" id="KW-0862">Zinc</keyword>
<evidence type="ECO:0000256" key="19">
    <source>
        <dbReference type="SAM" id="Phobius"/>
    </source>
</evidence>
<evidence type="ECO:0000256" key="12">
    <source>
        <dbReference type="ARBA" id="ARBA00022827"/>
    </source>
</evidence>
<evidence type="ECO:0000313" key="23">
    <source>
        <dbReference type="Proteomes" id="UP000398389"/>
    </source>
</evidence>
<dbReference type="Proteomes" id="UP000398389">
    <property type="component" value="Unassembled WGS sequence"/>
</dbReference>
<keyword evidence="11" id="KW-0863">Zinc-finger</keyword>
<dbReference type="OrthoDB" id="17725at2759"/>
<keyword evidence="10" id="KW-0479">Metal-binding</keyword>
<dbReference type="Pfam" id="PF07500">
    <property type="entry name" value="TFIIS_M"/>
    <property type="match status" value="1"/>
</dbReference>
<evidence type="ECO:0000259" key="20">
    <source>
        <dbReference type="PROSITE" id="PS51321"/>
    </source>
</evidence>
<feature type="transmembrane region" description="Helical" evidence="19">
    <location>
        <begin position="1086"/>
        <end position="1108"/>
    </location>
</feature>
<feature type="compositionally biased region" description="Basic residues" evidence="18">
    <location>
        <begin position="25"/>
        <end position="36"/>
    </location>
</feature>
<evidence type="ECO:0000256" key="3">
    <source>
        <dbReference type="ARBA" id="ARBA00011050"/>
    </source>
</evidence>
<dbReference type="Pfam" id="PF08022">
    <property type="entry name" value="FAD_binding_8"/>
    <property type="match status" value="1"/>
</dbReference>
<dbReference type="Gene3D" id="3.30.40.10">
    <property type="entry name" value="Zinc/RING finger domain, C3HC4 (zinc finger)"/>
    <property type="match status" value="1"/>
</dbReference>
<dbReference type="Gene3D" id="3.20.20.80">
    <property type="entry name" value="Glycosidases"/>
    <property type="match status" value="1"/>
</dbReference>
<proteinExistence type="inferred from homology"/>
<dbReference type="GO" id="GO:0008270">
    <property type="term" value="F:zinc ion binding"/>
    <property type="evidence" value="ECO:0007669"/>
    <property type="project" value="UniProtKB-KW"/>
</dbReference>
<keyword evidence="14 19" id="KW-1133">Transmembrane helix</keyword>
<evidence type="ECO:0000256" key="10">
    <source>
        <dbReference type="ARBA" id="ARBA00022723"/>
    </source>
</evidence>
<keyword evidence="8" id="KW-0285">Flavoprotein</keyword>
<dbReference type="SUPFAM" id="SSF46942">
    <property type="entry name" value="Elongation factor TFIIS domain 2"/>
    <property type="match status" value="1"/>
</dbReference>
<sequence length="1611" mass="181516">MSKATSNSEDKSDSLLVPPSISLRRSSRTTKGKHSRFEREEELLNAAEQSTPDKRHNTEPKISKEISRSNTGLSKEEEEQNIDYDTIDKESKSGAGQADANHETSNSSKKKKSNSNKGSGRVRTSRAKGNVSQVSKEIEEQDGEDKENNGSDGIVSCICGASEDDGELMAECEKCLKWQHSSCMLEIDDAEKLPDHYFCHDCRPDLYPNIEILTKNAIDNAKKPQRRRRKSSTKKTVAAVNKSSQSPPLHSPTDSSQQHISSKSGKLTTGTAPVKPELKPTRVSARLSTKKRRLETEVEVEKENLSSQIESKLKTSEMSLDLETSKINEPDATHLLNSRESNEDQQDSEQSIDSFDDKNSKRPNKKHRANGHDHPSGTDTLRNSARKTAVEALRNILCKSTIPKTVEKTTFEIKLPETIETLAESLSVALEEALYQEFADKDDTSSDVGHRYRSNFRIITSILKDDANSDLHRRLVTNEVKAKEFVTMEQEDRMNPTLKKFAESVRAESTRNAILKVDDGPRIRRTHKGEEYITDDQNTNNNFSDNQLPTTSELITSSKVDYTGGSKDAVLARKESESLDKNNQNNEPVSANKNGLWGNGESIAISTSNMDIASAPDELLENETNIDVDEEYLASSTCNFWSGSIFMDIITEFPVKAIHLCGPPGFDPNRSWPTIMNMDPLLLVEGRLPSDRAASYLQEVGKSKDIISMIIRTNENGISPNQPHGERPMFKALFDYFFTRKKFGVFKKDKPIVKDSYLIPIEDGQEIPDYLFLSDEARNLLENFLHKDKRVILGVFVSRPQVQSAQVQSAQSQYSPISLDKSVGFGKTNTKSLALTGALAAALAATSSSTPEPTSNANTTTTTLQDWGFSNSDFAMIQKLAGETNQIKPTLNIHKIVVGMPVYDRVFSNTDGLGFTFNGEGEDSREAGSWEYKVLSLARVSEHTDIPRGGLLLQCDGTDACDLRSSKTQAPKLNNLNPAAYQVRYEKNQKKKTNDSNEQLFKNITLSGGTRIAADSIDIYPLIPKAMTRREQLTFNQKIYYKISGFLIKQPEIEAFMYCNWGMSLFITAYYLITLGFIFYEVQIRYPVILAFRLGLISAANLPLLYVFGTKHSPISWMIGWSYEQLNMFHQHIGNVCIKTFIAHTIIFLYYFRLEYLFTHLWSATGIVAGFCFFIILLSAHPVIKEKLYEFFYIVHLFGLIVCLPALWYHHPTTRPFVALAIFSIIYDRVIRVIKDYRLVYSTVEVKPGDTVVIKIPTRKNNNFDTKIPFGFLGRLLSSRPLIPWKPGQHVFITVVGCKLFESHPFTIASNYESSTTMDLVIRARNGFTRCLLEKTKNTGICERWVIIHGPYGTPIEDRPLSVVTVEKGAGISSDSELPNYYDNENYDVVKNSVVVNYQSINHLSSSSSRESISSLLPAEIETKFEPSRSKIILVAGGSGVAFTYPLYEEYRMALEYAEAIRSGRENHEINDEEADAYSLGSIEGCKITSIDVPEVWFFWIIPNRGYLEWLPESFSRQLESLEQNDTSVHIRLWVTSERGGRPDIDKEIRTMFFDGEEEPMGVKRREKCYDSCWIGVCGPSELVKQIRNAGGKLRQEGYDEVKVYTEVFAW</sequence>
<dbReference type="GO" id="GO:0015677">
    <property type="term" value="P:copper ion import"/>
    <property type="evidence" value="ECO:0007669"/>
    <property type="project" value="TreeGrafter"/>
</dbReference>
<organism evidence="22 23">
    <name type="scientific">Magnusiomyces paraingens</name>
    <dbReference type="NCBI Taxonomy" id="2606893"/>
    <lineage>
        <taxon>Eukaryota</taxon>
        <taxon>Fungi</taxon>
        <taxon>Dikarya</taxon>
        <taxon>Ascomycota</taxon>
        <taxon>Saccharomycotina</taxon>
        <taxon>Dipodascomycetes</taxon>
        <taxon>Dipodascales</taxon>
        <taxon>Dipodascaceae</taxon>
        <taxon>Magnusiomyces</taxon>
    </lineage>
</organism>
<evidence type="ECO:0000256" key="4">
    <source>
        <dbReference type="ARBA" id="ARBA00012668"/>
    </source>
</evidence>
<dbReference type="GO" id="GO:0005886">
    <property type="term" value="C:plasma membrane"/>
    <property type="evidence" value="ECO:0007669"/>
    <property type="project" value="UniProtKB-SubCell"/>
</dbReference>
<evidence type="ECO:0000256" key="5">
    <source>
        <dbReference type="ARBA" id="ARBA00021616"/>
    </source>
</evidence>
<dbReference type="InterPro" id="IPR051410">
    <property type="entry name" value="Ferric/Cupric_Reductase"/>
</dbReference>
<comment type="subcellular location">
    <subcellularLocation>
        <location evidence="2">Cell membrane</location>
        <topology evidence="2">Multi-pass membrane protein</topology>
    </subcellularLocation>
</comment>
<keyword evidence="9 19" id="KW-0812">Transmembrane</keyword>
<dbReference type="InterPro" id="IPR039261">
    <property type="entry name" value="FNR_nucleotide-bd"/>
</dbReference>
<dbReference type="CDD" id="cd06186">
    <property type="entry name" value="NOX_Duox_like_FAD_NADP"/>
    <property type="match status" value="1"/>
</dbReference>
<dbReference type="InterPro" id="IPR013083">
    <property type="entry name" value="Znf_RING/FYVE/PHD"/>
</dbReference>
<dbReference type="CDD" id="cd21538">
    <property type="entry name" value="SPOC_TFIIS"/>
    <property type="match status" value="1"/>
</dbReference>
<dbReference type="InterPro" id="IPR036575">
    <property type="entry name" value="TFIIS_cen_dom_sf"/>
</dbReference>
<feature type="region of interest" description="Disordered" evidence="18">
    <location>
        <begin position="576"/>
        <end position="595"/>
    </location>
</feature>
<comment type="catalytic activity">
    <reaction evidence="17">
        <text>2 a Fe(II)-siderophore + NADP(+) + H(+) = 2 a Fe(III)-siderophore + NADPH</text>
        <dbReference type="Rhea" id="RHEA:28795"/>
        <dbReference type="Rhea" id="RHEA-COMP:11342"/>
        <dbReference type="Rhea" id="RHEA-COMP:11344"/>
        <dbReference type="ChEBI" id="CHEBI:15378"/>
        <dbReference type="ChEBI" id="CHEBI:29033"/>
        <dbReference type="ChEBI" id="CHEBI:29034"/>
        <dbReference type="ChEBI" id="CHEBI:57783"/>
        <dbReference type="ChEBI" id="CHEBI:58349"/>
        <dbReference type="EC" id="1.16.1.9"/>
    </reaction>
</comment>
<keyword evidence="7" id="KW-1003">Cell membrane</keyword>
<accession>A0A5E8BRQ4</accession>
<feature type="compositionally biased region" description="Basic and acidic residues" evidence="18">
    <location>
        <begin position="51"/>
        <end position="67"/>
    </location>
</feature>
<dbReference type="Pfam" id="PF07744">
    <property type="entry name" value="SPOC"/>
    <property type="match status" value="1"/>
</dbReference>
<dbReference type="InterPro" id="IPR001965">
    <property type="entry name" value="Znf_PHD"/>
</dbReference>
<evidence type="ECO:0000259" key="21">
    <source>
        <dbReference type="PROSITE" id="PS51384"/>
    </source>
</evidence>
<reference evidence="22 23" key="1">
    <citation type="submission" date="2019-09" db="EMBL/GenBank/DDBJ databases">
        <authorList>
            <person name="Brejova B."/>
        </authorList>
    </citation>
    <scope>NUCLEOTIDE SEQUENCE [LARGE SCALE GENOMIC DNA]</scope>
</reference>
<feature type="compositionally biased region" description="Polar residues" evidence="18">
    <location>
        <begin position="241"/>
        <end position="271"/>
    </location>
</feature>
<evidence type="ECO:0000256" key="1">
    <source>
        <dbReference type="ARBA" id="ARBA00002311"/>
    </source>
</evidence>
<dbReference type="InterPro" id="IPR013112">
    <property type="entry name" value="FAD-bd_8"/>
</dbReference>
<feature type="region of interest" description="Disordered" evidence="18">
    <location>
        <begin position="218"/>
        <end position="383"/>
    </location>
</feature>
<dbReference type="InterPro" id="IPR017927">
    <property type="entry name" value="FAD-bd_FR_type"/>
</dbReference>
<feature type="domain" description="FAD-binding FR-type" evidence="21">
    <location>
        <begin position="1226"/>
        <end position="1358"/>
    </location>
</feature>
<dbReference type="Pfam" id="PF20826">
    <property type="entry name" value="PHD_5"/>
    <property type="match status" value="1"/>
</dbReference>
<dbReference type="InterPro" id="IPR012921">
    <property type="entry name" value="SPOC_C"/>
</dbReference>
<evidence type="ECO:0000256" key="13">
    <source>
        <dbReference type="ARBA" id="ARBA00022833"/>
    </source>
</evidence>
<protein>
    <recommendedName>
        <fullName evidence="5">Transcription factor BYE1</fullName>
        <ecNumber evidence="4">1.16.1.9</ecNumber>
    </recommendedName>
</protein>
<dbReference type="GO" id="GO:0006351">
    <property type="term" value="P:DNA-templated transcription"/>
    <property type="evidence" value="ECO:0007669"/>
    <property type="project" value="InterPro"/>
</dbReference>
<keyword evidence="23" id="KW-1185">Reference proteome</keyword>
<dbReference type="InterPro" id="IPR017938">
    <property type="entry name" value="Riboflavin_synthase-like_b-brl"/>
</dbReference>
<evidence type="ECO:0000256" key="18">
    <source>
        <dbReference type="SAM" id="MobiDB-lite"/>
    </source>
</evidence>
<evidence type="ECO:0000256" key="8">
    <source>
        <dbReference type="ARBA" id="ARBA00022630"/>
    </source>
</evidence>
<dbReference type="Pfam" id="PF01794">
    <property type="entry name" value="Ferric_reduct"/>
    <property type="match status" value="1"/>
</dbReference>
<dbReference type="Gene3D" id="1.10.472.30">
    <property type="entry name" value="Transcription elongation factor S-II, central domain"/>
    <property type="match status" value="1"/>
</dbReference>
<dbReference type="SUPFAM" id="SSF57903">
    <property type="entry name" value="FYVE/PHD zinc finger"/>
    <property type="match status" value="1"/>
</dbReference>
<dbReference type="SMART" id="SM00510">
    <property type="entry name" value="TFS2M"/>
    <property type="match status" value="1"/>
</dbReference>
<feature type="domain" description="TFIIS central" evidence="20">
    <location>
        <begin position="385"/>
        <end position="521"/>
    </location>
</feature>
<dbReference type="PROSITE" id="PS51384">
    <property type="entry name" value="FAD_FR"/>
    <property type="match status" value="1"/>
</dbReference>
<dbReference type="Gene3D" id="3.10.50.10">
    <property type="match status" value="1"/>
</dbReference>
<evidence type="ECO:0000256" key="6">
    <source>
        <dbReference type="ARBA" id="ARBA00022448"/>
    </source>
</evidence>
<keyword evidence="12" id="KW-0274">FAD</keyword>
<evidence type="ECO:0000256" key="7">
    <source>
        <dbReference type="ARBA" id="ARBA00022475"/>
    </source>
</evidence>
<dbReference type="SMART" id="SM00249">
    <property type="entry name" value="PHD"/>
    <property type="match status" value="1"/>
</dbReference>
<evidence type="ECO:0000256" key="9">
    <source>
        <dbReference type="ARBA" id="ARBA00022692"/>
    </source>
</evidence>
<keyword evidence="16 19" id="KW-0472">Membrane</keyword>
<dbReference type="InterPro" id="IPR029070">
    <property type="entry name" value="Chitinase_insertion_sf"/>
</dbReference>
<gene>
    <name evidence="22" type="ORF">SAPINGB_P003731</name>
</gene>
<dbReference type="EMBL" id="CABVLU010000003">
    <property type="protein sequence ID" value="VVT53751.1"/>
    <property type="molecule type" value="Genomic_DNA"/>
</dbReference>
<dbReference type="InterPro" id="IPR011011">
    <property type="entry name" value="Znf_FYVE_PHD"/>
</dbReference>